<protein>
    <submittedName>
        <fullName evidence="1">Uncharacterized protein</fullName>
    </submittedName>
</protein>
<sequence length="81" mass="9160">MKDLLKEIQKSKTNRRKLSISEDDGCMLLPLIFEHKSDLLALVVDAHFIGHKLKRSTNGRTVSAIILNKKNGIIILLHTNL</sequence>
<dbReference type="EMBL" id="SDMP01000010">
    <property type="protein sequence ID" value="RYR35385.1"/>
    <property type="molecule type" value="Genomic_DNA"/>
</dbReference>
<dbReference type="Proteomes" id="UP000289738">
    <property type="component" value="Chromosome A10"/>
</dbReference>
<evidence type="ECO:0000313" key="1">
    <source>
        <dbReference type="EMBL" id="RYR35385.1"/>
    </source>
</evidence>
<reference evidence="1 2" key="1">
    <citation type="submission" date="2019-01" db="EMBL/GenBank/DDBJ databases">
        <title>Sequencing of cultivated peanut Arachis hypogaea provides insights into genome evolution and oil improvement.</title>
        <authorList>
            <person name="Chen X."/>
        </authorList>
    </citation>
    <scope>NUCLEOTIDE SEQUENCE [LARGE SCALE GENOMIC DNA]</scope>
    <source>
        <strain evidence="2">cv. Fuhuasheng</strain>
        <tissue evidence="1">Leaves</tissue>
    </source>
</reference>
<evidence type="ECO:0000313" key="2">
    <source>
        <dbReference type="Proteomes" id="UP000289738"/>
    </source>
</evidence>
<dbReference type="AlphaFoldDB" id="A0A445B9N0"/>
<comment type="caution">
    <text evidence="1">The sequence shown here is derived from an EMBL/GenBank/DDBJ whole genome shotgun (WGS) entry which is preliminary data.</text>
</comment>
<name>A0A445B9N0_ARAHY</name>
<keyword evidence="2" id="KW-1185">Reference proteome</keyword>
<gene>
    <name evidence="1" type="ORF">Ahy_A10g050546</name>
</gene>
<accession>A0A445B9N0</accession>
<organism evidence="1 2">
    <name type="scientific">Arachis hypogaea</name>
    <name type="common">Peanut</name>
    <dbReference type="NCBI Taxonomy" id="3818"/>
    <lineage>
        <taxon>Eukaryota</taxon>
        <taxon>Viridiplantae</taxon>
        <taxon>Streptophyta</taxon>
        <taxon>Embryophyta</taxon>
        <taxon>Tracheophyta</taxon>
        <taxon>Spermatophyta</taxon>
        <taxon>Magnoliopsida</taxon>
        <taxon>eudicotyledons</taxon>
        <taxon>Gunneridae</taxon>
        <taxon>Pentapetalae</taxon>
        <taxon>rosids</taxon>
        <taxon>fabids</taxon>
        <taxon>Fabales</taxon>
        <taxon>Fabaceae</taxon>
        <taxon>Papilionoideae</taxon>
        <taxon>50 kb inversion clade</taxon>
        <taxon>dalbergioids sensu lato</taxon>
        <taxon>Dalbergieae</taxon>
        <taxon>Pterocarpus clade</taxon>
        <taxon>Arachis</taxon>
    </lineage>
</organism>
<proteinExistence type="predicted"/>